<feature type="region of interest" description="Disordered" evidence="13">
    <location>
        <begin position="535"/>
        <end position="556"/>
    </location>
</feature>
<evidence type="ECO:0000256" key="11">
    <source>
        <dbReference type="ARBA" id="ARBA00035113"/>
    </source>
</evidence>
<organism evidence="15 16">
    <name type="scientific">Kingdonia uniflora</name>
    <dbReference type="NCBI Taxonomy" id="39325"/>
    <lineage>
        <taxon>Eukaryota</taxon>
        <taxon>Viridiplantae</taxon>
        <taxon>Streptophyta</taxon>
        <taxon>Embryophyta</taxon>
        <taxon>Tracheophyta</taxon>
        <taxon>Spermatophyta</taxon>
        <taxon>Magnoliopsida</taxon>
        <taxon>Ranunculales</taxon>
        <taxon>Circaeasteraceae</taxon>
        <taxon>Kingdonia</taxon>
    </lineage>
</organism>
<comment type="subcellular location">
    <subcellularLocation>
        <location evidence="2">Cytoplasm</location>
    </subcellularLocation>
</comment>
<dbReference type="PROSITE" id="PS50089">
    <property type="entry name" value="ZF_RING_2"/>
    <property type="match status" value="1"/>
</dbReference>
<evidence type="ECO:0000256" key="12">
    <source>
        <dbReference type="PROSITE-ProRule" id="PRU00175"/>
    </source>
</evidence>
<dbReference type="AlphaFoldDB" id="A0A7J7MJJ6"/>
<feature type="domain" description="RING-type" evidence="14">
    <location>
        <begin position="5"/>
        <end position="46"/>
    </location>
</feature>
<keyword evidence="5" id="KW-0963">Cytoplasm</keyword>
<dbReference type="EC" id="2.3.2.27" evidence="4"/>
<comment type="similarity">
    <text evidence="11">Belongs to the ZNF598/HEL2 family.</text>
</comment>
<feature type="region of interest" description="Disordered" evidence="13">
    <location>
        <begin position="429"/>
        <end position="479"/>
    </location>
</feature>
<dbReference type="InterPro" id="IPR001841">
    <property type="entry name" value="Znf_RING"/>
</dbReference>
<reference evidence="15 16" key="1">
    <citation type="journal article" date="2020" name="IScience">
        <title>Genome Sequencing of the Endangered Kingdonia uniflora (Circaeasteraceae, Ranunculales) Reveals Potential Mechanisms of Evolutionary Specialization.</title>
        <authorList>
            <person name="Sun Y."/>
            <person name="Deng T."/>
            <person name="Zhang A."/>
            <person name="Moore M.J."/>
            <person name="Landis J.B."/>
            <person name="Lin N."/>
            <person name="Zhang H."/>
            <person name="Zhang X."/>
            <person name="Huang J."/>
            <person name="Zhang X."/>
            <person name="Sun H."/>
            <person name="Wang H."/>
        </authorList>
    </citation>
    <scope>NUCLEOTIDE SEQUENCE [LARGE SCALE GENOMIC DNA]</scope>
    <source>
        <strain evidence="15">TB1705</strain>
        <tissue evidence="15">Leaf</tissue>
    </source>
</reference>
<dbReference type="PANTHER" id="PTHR22938">
    <property type="entry name" value="ZINC FINGER PROTEIN 598"/>
    <property type="match status" value="1"/>
</dbReference>
<evidence type="ECO:0000259" key="14">
    <source>
        <dbReference type="PROSITE" id="PS50089"/>
    </source>
</evidence>
<dbReference type="InterPro" id="IPR044288">
    <property type="entry name" value="ZNF598/HEL2"/>
</dbReference>
<evidence type="ECO:0000256" key="1">
    <source>
        <dbReference type="ARBA" id="ARBA00000900"/>
    </source>
</evidence>
<keyword evidence="9 12" id="KW-0863">Zinc-finger</keyword>
<evidence type="ECO:0000313" key="16">
    <source>
        <dbReference type="Proteomes" id="UP000541444"/>
    </source>
</evidence>
<evidence type="ECO:0000256" key="8">
    <source>
        <dbReference type="ARBA" id="ARBA00022723"/>
    </source>
</evidence>
<keyword evidence="16" id="KW-1185">Reference proteome</keyword>
<dbReference type="SMART" id="SM00355">
    <property type="entry name" value="ZnF_C2H2"/>
    <property type="match status" value="3"/>
</dbReference>
<dbReference type="EMBL" id="JACGCM010001448">
    <property type="protein sequence ID" value="KAF6154970.1"/>
    <property type="molecule type" value="Genomic_DNA"/>
</dbReference>
<feature type="region of interest" description="Disordered" evidence="13">
    <location>
        <begin position="663"/>
        <end position="692"/>
    </location>
</feature>
<comment type="caution">
    <text evidence="15">The sequence shown here is derived from an EMBL/GenBank/DDBJ whole genome shotgun (WGS) entry which is preliminary data.</text>
</comment>
<proteinExistence type="inferred from homology"/>
<evidence type="ECO:0000256" key="10">
    <source>
        <dbReference type="ARBA" id="ARBA00022833"/>
    </source>
</evidence>
<feature type="compositionally biased region" description="Basic and acidic residues" evidence="13">
    <location>
        <begin position="784"/>
        <end position="794"/>
    </location>
</feature>
<evidence type="ECO:0000256" key="9">
    <source>
        <dbReference type="ARBA" id="ARBA00022771"/>
    </source>
</evidence>
<sequence length="830" mass="92157">MDDSCAVCAETLEWVAYGACGHREVCSTCVSRLRFICNDRYCCICKTECDIIFVTKALGDYTSTISDFSVFPSDSTEGKNGSYWYHEDTGAYFDDLDHYKMVKEMCRLSCSVCDNDQGANGGPKRKQKFRNIQQLKGHLYHQHNLIMCGLCLEGRKIFICEQNLYTKAQLNQHIKTGDSEVDGSESERGGFTGHPACEFCKKPYYGDNELYMHMSTDHFNCFLCQRQNPGQYEYYNNYDDLEASYLYSHNHFRQQHFLCEDEKCLGEKFVVFLTESEMKRHNVKTHDGKMSRSKRNSVLQIPTSFQYGRTIEHNHHHRRVPGSHATQVSVQTSSSDIPVHDHVANEIDEITNSIESLSSTDTEASSRYLEAVGQNSRNGNVPLDESSFPSLPMAPKKTLQKPKQGQNTMADHIRKKGKVSVLRSAPAWTANHGHASSSTHSGSKPANIPQSKPATSNGPFPSYASSAQAKPSMSLRHTAASTASPSWNLNVLYRESQQTGPNRVIHSASAPNLSDRGLIDASMLNFPPVSATQKNLMNNSDEHTSNNSSADNSMFNFPPISATQTKKLTTSIQSRSEVEDVQVANKILIGKIRSGLEFDENKFTAFRDISGEFRLGVIGTVEYLSYIQQFGLTHLVFDLASLCPDPQKQRELIETYNVSVNCESSQENGKKTRKKQNKGSDKGKGKCVEESKDSLPDSILSAVRKLQASNYKPPDEKVEVLTRDGYRDSKGKMKVTATVEQPVLSGSNQTSGGSSKGKLQKKTSKFHRVRLGDGSAAALLGQRHLDSDPDHRDTANSVQNSSDGLPVRGVWRNGGGQRIAALSEKNPVSG</sequence>
<name>A0A7J7MJJ6_9MAGN</name>
<dbReference type="CDD" id="cd16615">
    <property type="entry name" value="RING-HC_ZNF598"/>
    <property type="match status" value="1"/>
</dbReference>
<evidence type="ECO:0000256" key="13">
    <source>
        <dbReference type="SAM" id="MobiDB-lite"/>
    </source>
</evidence>
<keyword evidence="8" id="KW-0479">Metal-binding</keyword>
<evidence type="ECO:0000256" key="7">
    <source>
        <dbReference type="ARBA" id="ARBA00022679"/>
    </source>
</evidence>
<evidence type="ECO:0000256" key="3">
    <source>
        <dbReference type="ARBA" id="ARBA00004906"/>
    </source>
</evidence>
<feature type="compositionally biased region" description="Polar residues" evidence="13">
    <location>
        <begin position="448"/>
        <end position="471"/>
    </location>
</feature>
<feature type="compositionally biased region" description="Basic and acidic residues" evidence="13">
    <location>
        <begin position="678"/>
        <end position="692"/>
    </location>
</feature>
<dbReference type="InterPro" id="IPR041888">
    <property type="entry name" value="RING-HC_ZNF598/HEL2"/>
</dbReference>
<feature type="compositionally biased region" description="Low complexity" evidence="13">
    <location>
        <begin position="429"/>
        <end position="443"/>
    </location>
</feature>
<dbReference type="GO" id="GO:0043022">
    <property type="term" value="F:ribosome binding"/>
    <property type="evidence" value="ECO:0007669"/>
    <property type="project" value="TreeGrafter"/>
</dbReference>
<comment type="catalytic activity">
    <reaction evidence="1">
        <text>S-ubiquitinyl-[E2 ubiquitin-conjugating enzyme]-L-cysteine + [acceptor protein]-L-lysine = [E2 ubiquitin-conjugating enzyme]-L-cysteine + N(6)-ubiquitinyl-[acceptor protein]-L-lysine.</text>
        <dbReference type="EC" id="2.3.2.27"/>
    </reaction>
</comment>
<dbReference type="Pfam" id="PF25447">
    <property type="entry name" value="RING_ZNF598"/>
    <property type="match status" value="1"/>
</dbReference>
<gene>
    <name evidence="15" type="ORF">GIB67_018407</name>
</gene>
<dbReference type="GO" id="GO:0008270">
    <property type="term" value="F:zinc ion binding"/>
    <property type="evidence" value="ECO:0007669"/>
    <property type="project" value="UniProtKB-KW"/>
</dbReference>
<keyword evidence="10" id="KW-0862">Zinc</keyword>
<dbReference type="GO" id="GO:0005737">
    <property type="term" value="C:cytoplasm"/>
    <property type="evidence" value="ECO:0007669"/>
    <property type="project" value="UniProtKB-SubCell"/>
</dbReference>
<keyword evidence="7" id="KW-0808">Transferase</keyword>
<evidence type="ECO:0000256" key="4">
    <source>
        <dbReference type="ARBA" id="ARBA00012483"/>
    </source>
</evidence>
<dbReference type="InterPro" id="IPR013087">
    <property type="entry name" value="Znf_C2H2_type"/>
</dbReference>
<accession>A0A7J7MJJ6</accession>
<dbReference type="OrthoDB" id="3838338at2759"/>
<keyword evidence="6" id="KW-0597">Phosphoprotein</keyword>
<comment type="pathway">
    <text evidence="3">Protein modification; protein ubiquitination.</text>
</comment>
<feature type="region of interest" description="Disordered" evidence="13">
    <location>
        <begin position="729"/>
        <end position="764"/>
    </location>
</feature>
<feature type="region of interest" description="Disordered" evidence="13">
    <location>
        <begin position="784"/>
        <end position="830"/>
    </location>
</feature>
<evidence type="ECO:0000256" key="2">
    <source>
        <dbReference type="ARBA" id="ARBA00004496"/>
    </source>
</evidence>
<evidence type="ECO:0000256" key="5">
    <source>
        <dbReference type="ARBA" id="ARBA00022490"/>
    </source>
</evidence>
<dbReference type="GO" id="GO:0072344">
    <property type="term" value="P:rescue of stalled ribosome"/>
    <property type="evidence" value="ECO:0007669"/>
    <property type="project" value="InterPro"/>
</dbReference>
<dbReference type="GO" id="GO:0061630">
    <property type="term" value="F:ubiquitin protein ligase activity"/>
    <property type="evidence" value="ECO:0007669"/>
    <property type="project" value="UniProtKB-EC"/>
</dbReference>
<feature type="region of interest" description="Disordered" evidence="13">
    <location>
        <begin position="372"/>
        <end position="409"/>
    </location>
</feature>
<dbReference type="Proteomes" id="UP000541444">
    <property type="component" value="Unassembled WGS sequence"/>
</dbReference>
<evidence type="ECO:0000256" key="6">
    <source>
        <dbReference type="ARBA" id="ARBA00022553"/>
    </source>
</evidence>
<dbReference type="GO" id="GO:0016567">
    <property type="term" value="P:protein ubiquitination"/>
    <property type="evidence" value="ECO:0007669"/>
    <property type="project" value="TreeGrafter"/>
</dbReference>
<dbReference type="InterPro" id="IPR057634">
    <property type="entry name" value="PAH_ZNF598/HEL2"/>
</dbReference>
<evidence type="ECO:0000313" key="15">
    <source>
        <dbReference type="EMBL" id="KAF6154970.1"/>
    </source>
</evidence>
<protein>
    <recommendedName>
        <fullName evidence="4">RING-type E3 ubiquitin transferase</fullName>
        <ecNumber evidence="4">2.3.2.27</ecNumber>
    </recommendedName>
</protein>
<dbReference type="Pfam" id="PF23202">
    <property type="entry name" value="PAH_ZNF598"/>
    <property type="match status" value="1"/>
</dbReference>
<dbReference type="InterPro" id="IPR056437">
    <property type="entry name" value="Znf-C2H2_ZNF598/HEL2"/>
</dbReference>
<dbReference type="Pfam" id="PF23230">
    <property type="entry name" value="zf-C2H2_13"/>
    <property type="match status" value="1"/>
</dbReference>
<dbReference type="PANTHER" id="PTHR22938:SF0">
    <property type="entry name" value="E3 UBIQUITIN-PROTEIN LIGASE ZNF598"/>
    <property type="match status" value="1"/>
</dbReference>